<reference evidence="8 9" key="1">
    <citation type="submission" date="2019-03" db="EMBL/GenBank/DDBJ databases">
        <title>Genomic Encyclopedia of Type Strains, Phase IV (KMG-IV): sequencing the most valuable type-strain genomes for metagenomic binning, comparative biology and taxonomic classification.</title>
        <authorList>
            <person name="Goeker M."/>
        </authorList>
    </citation>
    <scope>NUCLEOTIDE SEQUENCE [LARGE SCALE GENOMIC DNA]</scope>
    <source>
        <strain evidence="8 9">DSM 45775</strain>
    </source>
</reference>
<evidence type="ECO:0000313" key="8">
    <source>
        <dbReference type="EMBL" id="TDQ50164.1"/>
    </source>
</evidence>
<keyword evidence="3" id="KW-0238">DNA-binding</keyword>
<name>A0A4R6V256_9PSEU</name>
<dbReference type="AlphaFoldDB" id="A0A4R6V256"/>
<organism evidence="8 9">
    <name type="scientific">Actinomycetospora succinea</name>
    <dbReference type="NCBI Taxonomy" id="663603"/>
    <lineage>
        <taxon>Bacteria</taxon>
        <taxon>Bacillati</taxon>
        <taxon>Actinomycetota</taxon>
        <taxon>Actinomycetes</taxon>
        <taxon>Pseudonocardiales</taxon>
        <taxon>Pseudonocardiaceae</taxon>
        <taxon>Actinomycetospora</taxon>
    </lineage>
</organism>
<evidence type="ECO:0000256" key="4">
    <source>
        <dbReference type="ARBA" id="ARBA00023163"/>
    </source>
</evidence>
<dbReference type="PROSITE" id="PS50043">
    <property type="entry name" value="HTH_LUXR_2"/>
    <property type="match status" value="1"/>
</dbReference>
<feature type="domain" description="Response regulatory" evidence="7">
    <location>
        <begin position="11"/>
        <end position="127"/>
    </location>
</feature>
<evidence type="ECO:0000256" key="5">
    <source>
        <dbReference type="PROSITE-ProRule" id="PRU00169"/>
    </source>
</evidence>
<dbReference type="GO" id="GO:0000160">
    <property type="term" value="P:phosphorelay signal transduction system"/>
    <property type="evidence" value="ECO:0007669"/>
    <property type="project" value="InterPro"/>
</dbReference>
<dbReference type="PANTHER" id="PTHR43214">
    <property type="entry name" value="TWO-COMPONENT RESPONSE REGULATOR"/>
    <property type="match status" value="1"/>
</dbReference>
<dbReference type="Pfam" id="PF00072">
    <property type="entry name" value="Response_reg"/>
    <property type="match status" value="1"/>
</dbReference>
<dbReference type="InterPro" id="IPR000792">
    <property type="entry name" value="Tscrpt_reg_LuxR_C"/>
</dbReference>
<keyword evidence="2" id="KW-0805">Transcription regulation</keyword>
<dbReference type="SMART" id="SM00448">
    <property type="entry name" value="REC"/>
    <property type="match status" value="1"/>
</dbReference>
<dbReference type="PRINTS" id="PR00038">
    <property type="entry name" value="HTHLUXR"/>
</dbReference>
<dbReference type="InterPro" id="IPR016032">
    <property type="entry name" value="Sig_transdc_resp-reg_C-effctor"/>
</dbReference>
<dbReference type="SMART" id="SM00421">
    <property type="entry name" value="HTH_LUXR"/>
    <property type="match status" value="1"/>
</dbReference>
<dbReference type="SUPFAM" id="SSF52172">
    <property type="entry name" value="CheY-like"/>
    <property type="match status" value="1"/>
</dbReference>
<evidence type="ECO:0000256" key="1">
    <source>
        <dbReference type="ARBA" id="ARBA00022553"/>
    </source>
</evidence>
<dbReference type="Pfam" id="PF00196">
    <property type="entry name" value="GerE"/>
    <property type="match status" value="1"/>
</dbReference>
<evidence type="ECO:0000259" key="7">
    <source>
        <dbReference type="PROSITE" id="PS50110"/>
    </source>
</evidence>
<dbReference type="SUPFAM" id="SSF46894">
    <property type="entry name" value="C-terminal effector domain of the bipartite response regulators"/>
    <property type="match status" value="1"/>
</dbReference>
<keyword evidence="9" id="KW-1185">Reference proteome</keyword>
<dbReference type="GO" id="GO:0003677">
    <property type="term" value="F:DNA binding"/>
    <property type="evidence" value="ECO:0007669"/>
    <property type="project" value="UniProtKB-KW"/>
</dbReference>
<dbReference type="CDD" id="cd06170">
    <property type="entry name" value="LuxR_C_like"/>
    <property type="match status" value="1"/>
</dbReference>
<dbReference type="PROSITE" id="PS00622">
    <property type="entry name" value="HTH_LUXR_1"/>
    <property type="match status" value="1"/>
</dbReference>
<dbReference type="InterPro" id="IPR011006">
    <property type="entry name" value="CheY-like_superfamily"/>
</dbReference>
<keyword evidence="4" id="KW-0804">Transcription</keyword>
<protein>
    <submittedName>
        <fullName evidence="8">LuxR family two component transcriptional regulator</fullName>
    </submittedName>
</protein>
<dbReference type="GO" id="GO:0006355">
    <property type="term" value="P:regulation of DNA-templated transcription"/>
    <property type="evidence" value="ECO:0007669"/>
    <property type="project" value="InterPro"/>
</dbReference>
<dbReference type="CDD" id="cd17535">
    <property type="entry name" value="REC_NarL-like"/>
    <property type="match status" value="1"/>
</dbReference>
<keyword evidence="1 5" id="KW-0597">Phosphoprotein</keyword>
<dbReference type="RefSeq" id="WP_243742006.1">
    <property type="nucleotide sequence ID" value="NZ_BAABHR010000020.1"/>
</dbReference>
<dbReference type="PROSITE" id="PS50110">
    <property type="entry name" value="RESPONSE_REGULATORY"/>
    <property type="match status" value="1"/>
</dbReference>
<feature type="domain" description="HTH luxR-type" evidence="6">
    <location>
        <begin position="154"/>
        <end position="219"/>
    </location>
</feature>
<evidence type="ECO:0000256" key="3">
    <source>
        <dbReference type="ARBA" id="ARBA00023125"/>
    </source>
</evidence>
<evidence type="ECO:0000313" key="9">
    <source>
        <dbReference type="Proteomes" id="UP000295705"/>
    </source>
</evidence>
<dbReference type="PANTHER" id="PTHR43214:SF24">
    <property type="entry name" value="TRANSCRIPTIONAL REGULATORY PROTEIN NARL-RELATED"/>
    <property type="match status" value="1"/>
</dbReference>
<evidence type="ECO:0000259" key="6">
    <source>
        <dbReference type="PROSITE" id="PS50043"/>
    </source>
</evidence>
<dbReference type="Gene3D" id="3.40.50.2300">
    <property type="match status" value="1"/>
</dbReference>
<proteinExistence type="predicted"/>
<dbReference type="InterPro" id="IPR001789">
    <property type="entry name" value="Sig_transdc_resp-reg_receiver"/>
</dbReference>
<dbReference type="InterPro" id="IPR058245">
    <property type="entry name" value="NreC/VraR/RcsB-like_REC"/>
</dbReference>
<evidence type="ECO:0000256" key="2">
    <source>
        <dbReference type="ARBA" id="ARBA00023015"/>
    </source>
</evidence>
<feature type="modified residue" description="4-aspartylphosphate" evidence="5">
    <location>
        <position position="62"/>
    </location>
</feature>
<gene>
    <name evidence="8" type="ORF">EV188_110161</name>
</gene>
<sequence length="227" mass="23853">MSEAPIPTPIRVVLADDENLVRAGLRMLLEGEPDLVVAGEAPDGRAAVRVALDARADVVLMDVRMPGLDGIGAAHALAEAGSPARVLVLTTLDEDETLEAALRAGVAGFLLKTAPPEQMLDAVRRVAAGQGALDPSVVPRVVAAVARGRPRREPPRELATLTARETEVLTEVARGLSNAEVAARLHLGETTVKTHLGRVLDKLGMPDRPRLIAFAWEHGVVTAGHGS</sequence>
<dbReference type="InterPro" id="IPR039420">
    <property type="entry name" value="WalR-like"/>
</dbReference>
<dbReference type="EMBL" id="SNYO01000010">
    <property type="protein sequence ID" value="TDQ50164.1"/>
    <property type="molecule type" value="Genomic_DNA"/>
</dbReference>
<comment type="caution">
    <text evidence="8">The sequence shown here is derived from an EMBL/GenBank/DDBJ whole genome shotgun (WGS) entry which is preliminary data.</text>
</comment>
<dbReference type="Proteomes" id="UP000295705">
    <property type="component" value="Unassembled WGS sequence"/>
</dbReference>
<accession>A0A4R6V256</accession>